<comment type="subcellular location">
    <subcellularLocation>
        <location evidence="6">Cytoplasm</location>
    </subcellularLocation>
</comment>
<keyword evidence="2 6" id="KW-0698">rRNA processing</keyword>
<dbReference type="SUPFAM" id="SSF53335">
    <property type="entry name" value="S-adenosyl-L-methionine-dependent methyltransferases"/>
    <property type="match status" value="1"/>
</dbReference>
<feature type="binding site" evidence="6">
    <location>
        <position position="107"/>
    </location>
    <ligand>
        <name>S-adenosyl-L-methionine</name>
        <dbReference type="ChEBI" id="CHEBI:59789"/>
    </ligand>
</feature>
<keyword evidence="5 6" id="KW-0949">S-adenosyl-L-methionine</keyword>
<feature type="binding site" evidence="6">
    <location>
        <position position="52"/>
    </location>
    <ligand>
        <name>S-adenosyl-L-methionine</name>
        <dbReference type="ChEBI" id="CHEBI:59789"/>
    </ligand>
</feature>
<comment type="catalytic activity">
    <reaction evidence="6">
        <text>cytidine(1402) in 16S rRNA + S-adenosyl-L-methionine = N(4)-methylcytidine(1402) in 16S rRNA + S-adenosyl-L-homocysteine + H(+)</text>
        <dbReference type="Rhea" id="RHEA:42928"/>
        <dbReference type="Rhea" id="RHEA-COMP:10286"/>
        <dbReference type="Rhea" id="RHEA-COMP:10287"/>
        <dbReference type="ChEBI" id="CHEBI:15378"/>
        <dbReference type="ChEBI" id="CHEBI:57856"/>
        <dbReference type="ChEBI" id="CHEBI:59789"/>
        <dbReference type="ChEBI" id="CHEBI:74506"/>
        <dbReference type="ChEBI" id="CHEBI:82748"/>
        <dbReference type="EC" id="2.1.1.199"/>
    </reaction>
</comment>
<reference evidence="7" key="1">
    <citation type="journal article" date="2014" name="Int. J. Syst. Evol. Microbiol.">
        <title>Complete genome of a new Firmicutes species belonging to the dominant human colonic microbiota ('Ruminococcus bicirculans') reveals two chromosomes and a selective capacity to utilize plant glucans.</title>
        <authorList>
            <consortium name="NISC Comparative Sequencing Program"/>
            <person name="Wegmann U."/>
            <person name="Louis P."/>
            <person name="Goesmann A."/>
            <person name="Henrissat B."/>
            <person name="Duncan S.H."/>
            <person name="Flint H.J."/>
        </authorList>
    </citation>
    <scope>NUCLEOTIDE SEQUENCE</scope>
    <source>
        <strain evidence="7">NBRC 107169</strain>
    </source>
</reference>
<dbReference type="SUPFAM" id="SSF81799">
    <property type="entry name" value="Putative methyltransferase TM0872, insert domain"/>
    <property type="match status" value="1"/>
</dbReference>
<dbReference type="Gene3D" id="1.10.150.170">
    <property type="entry name" value="Putative methyltransferase TM0872, insert domain"/>
    <property type="match status" value="1"/>
</dbReference>
<dbReference type="GO" id="GO:0032259">
    <property type="term" value="P:methylation"/>
    <property type="evidence" value="ECO:0007669"/>
    <property type="project" value="UniProtKB-KW"/>
</dbReference>
<dbReference type="EMBL" id="BSNI01000002">
    <property type="protein sequence ID" value="GLQ18979.1"/>
    <property type="molecule type" value="Genomic_DNA"/>
</dbReference>
<keyword evidence="8" id="KW-1185">Reference proteome</keyword>
<evidence type="ECO:0000313" key="7">
    <source>
        <dbReference type="EMBL" id="GLQ18979.1"/>
    </source>
</evidence>
<dbReference type="NCBIfam" id="TIGR00006">
    <property type="entry name" value="16S rRNA (cytosine(1402)-N(4))-methyltransferase RsmH"/>
    <property type="match status" value="1"/>
</dbReference>
<protein>
    <recommendedName>
        <fullName evidence="6">Ribosomal RNA small subunit methyltransferase H</fullName>
        <ecNumber evidence="6">2.1.1.199</ecNumber>
    </recommendedName>
    <alternativeName>
        <fullName evidence="6">16S rRNA m(4)C1402 methyltransferase</fullName>
    </alternativeName>
    <alternativeName>
        <fullName evidence="6">rRNA (cytosine-N(4)-)-methyltransferase RsmH</fullName>
    </alternativeName>
</protein>
<evidence type="ECO:0000313" key="8">
    <source>
        <dbReference type="Proteomes" id="UP001161405"/>
    </source>
</evidence>
<evidence type="ECO:0000256" key="6">
    <source>
        <dbReference type="HAMAP-Rule" id="MF_01007"/>
    </source>
</evidence>
<dbReference type="PIRSF" id="PIRSF004486">
    <property type="entry name" value="MraW"/>
    <property type="match status" value="1"/>
</dbReference>
<keyword evidence="3 6" id="KW-0489">Methyltransferase</keyword>
<dbReference type="InterPro" id="IPR029063">
    <property type="entry name" value="SAM-dependent_MTases_sf"/>
</dbReference>
<dbReference type="Pfam" id="PF01795">
    <property type="entry name" value="Methyltransf_5"/>
    <property type="match status" value="1"/>
</dbReference>
<evidence type="ECO:0000256" key="5">
    <source>
        <dbReference type="ARBA" id="ARBA00022691"/>
    </source>
</evidence>
<dbReference type="CDD" id="cd02440">
    <property type="entry name" value="AdoMet_MTases"/>
    <property type="match status" value="1"/>
</dbReference>
<dbReference type="InterPro" id="IPR023397">
    <property type="entry name" value="SAM-dep_MeTrfase_MraW_recog"/>
</dbReference>
<feature type="binding site" evidence="6">
    <location>
        <position position="100"/>
    </location>
    <ligand>
        <name>S-adenosyl-L-methionine</name>
        <dbReference type="ChEBI" id="CHEBI:59789"/>
    </ligand>
</feature>
<dbReference type="InterPro" id="IPR002903">
    <property type="entry name" value="RsmH"/>
</dbReference>
<accession>A0ABQ5UUN4</accession>
<comment type="similarity">
    <text evidence="1 6">Belongs to the methyltransferase superfamily. RsmH family.</text>
</comment>
<comment type="caution">
    <text evidence="7">The sequence shown here is derived from an EMBL/GenBank/DDBJ whole genome shotgun (WGS) entry which is preliminary data.</text>
</comment>
<dbReference type="HAMAP" id="MF_01007">
    <property type="entry name" value="16SrRNA_methyltr_H"/>
    <property type="match status" value="1"/>
</dbReference>
<dbReference type="EC" id="2.1.1.199" evidence="6"/>
<keyword evidence="4 6" id="KW-0808">Transferase</keyword>
<dbReference type="PANTHER" id="PTHR11265">
    <property type="entry name" value="S-ADENOSYL-METHYLTRANSFERASE MRAW"/>
    <property type="match status" value="1"/>
</dbReference>
<dbReference type="PANTHER" id="PTHR11265:SF0">
    <property type="entry name" value="12S RRNA N4-METHYLCYTIDINE METHYLTRANSFERASE"/>
    <property type="match status" value="1"/>
</dbReference>
<keyword evidence="6" id="KW-0963">Cytoplasm</keyword>
<proteinExistence type="inferred from homology"/>
<evidence type="ECO:0000256" key="3">
    <source>
        <dbReference type="ARBA" id="ARBA00022603"/>
    </source>
</evidence>
<dbReference type="Gene3D" id="3.40.50.150">
    <property type="entry name" value="Vaccinia Virus protein VP39"/>
    <property type="match status" value="1"/>
</dbReference>
<feature type="binding site" evidence="6">
    <location>
        <begin position="35"/>
        <end position="37"/>
    </location>
    <ligand>
        <name>S-adenosyl-L-methionine</name>
        <dbReference type="ChEBI" id="CHEBI:59789"/>
    </ligand>
</feature>
<comment type="function">
    <text evidence="6">Specifically methylates the N4 position of cytidine in position 1402 (C1402) of 16S rRNA.</text>
</comment>
<evidence type="ECO:0000256" key="1">
    <source>
        <dbReference type="ARBA" id="ARBA00010396"/>
    </source>
</evidence>
<feature type="binding site" evidence="6">
    <location>
        <position position="79"/>
    </location>
    <ligand>
        <name>S-adenosyl-L-methionine</name>
        <dbReference type="ChEBI" id="CHEBI:59789"/>
    </ligand>
</feature>
<dbReference type="Proteomes" id="UP001161405">
    <property type="component" value="Unassembled WGS sequence"/>
</dbReference>
<evidence type="ECO:0000256" key="2">
    <source>
        <dbReference type="ARBA" id="ARBA00022552"/>
    </source>
</evidence>
<sequence length="326" mass="35900">MTQESPHISVLLDEVVQAVSPLDGRHVVDGTFGAGGYTRAFLRAGAKVTGIDRDPNVQAFVEEISKEFGETFNFVRGRFSDLEKLASNNAFAPIDVVVLDIGVSSMQLDEGERGFSFMRDGPLDMRMEQAGESAADLVNEREEREISDILFELGEERRARQVASAIVARRAEKPFETTAELADLIEAKLGRKAGASHPATKSFQALRIAVNAEYGQLVRGLYAAEKLLTEGGVLAVVSFHSVEDRIVKRFFKPQVKGSRHAPMQQKAALPWDDVSKPIRAGKEELERNPRARSATLRFATRNAEPARELSIEGLGVPGYARREFVS</sequence>
<reference evidence="7" key="2">
    <citation type="submission" date="2023-01" db="EMBL/GenBank/DDBJ databases">
        <title>Draft genome sequence of Maritalea porphyrae strain NBRC 107169.</title>
        <authorList>
            <person name="Sun Q."/>
            <person name="Mori K."/>
        </authorList>
    </citation>
    <scope>NUCLEOTIDE SEQUENCE</scope>
    <source>
        <strain evidence="7">NBRC 107169</strain>
    </source>
</reference>
<dbReference type="RefSeq" id="WP_284366132.1">
    <property type="nucleotide sequence ID" value="NZ_BSNI01000002.1"/>
</dbReference>
<dbReference type="GO" id="GO:0008168">
    <property type="term" value="F:methyltransferase activity"/>
    <property type="evidence" value="ECO:0007669"/>
    <property type="project" value="UniProtKB-KW"/>
</dbReference>
<name>A0ABQ5UUN4_9HYPH</name>
<gene>
    <name evidence="6 7" type="primary">rsmH</name>
    <name evidence="7" type="ORF">GCM10007879_32280</name>
</gene>
<organism evidence="7 8">
    <name type="scientific">Maritalea porphyrae</name>
    <dbReference type="NCBI Taxonomy" id="880732"/>
    <lineage>
        <taxon>Bacteria</taxon>
        <taxon>Pseudomonadati</taxon>
        <taxon>Pseudomonadota</taxon>
        <taxon>Alphaproteobacteria</taxon>
        <taxon>Hyphomicrobiales</taxon>
        <taxon>Devosiaceae</taxon>
        <taxon>Maritalea</taxon>
    </lineage>
</organism>
<evidence type="ECO:0000256" key="4">
    <source>
        <dbReference type="ARBA" id="ARBA00022679"/>
    </source>
</evidence>